<protein>
    <submittedName>
        <fullName evidence="1">Uncharacterized protein</fullName>
    </submittedName>
</protein>
<accession>A0ACD3RTP3</accession>
<comment type="caution">
    <text evidence="1">The sequence shown here is derived from an EMBL/GenBank/DDBJ whole genome shotgun (WGS) entry which is preliminary data.</text>
</comment>
<keyword evidence="2" id="KW-1185">Reference proteome</keyword>
<evidence type="ECO:0000313" key="1">
    <source>
        <dbReference type="EMBL" id="TMS22336.1"/>
    </source>
</evidence>
<feature type="non-terminal residue" evidence="1">
    <location>
        <position position="1"/>
    </location>
</feature>
<evidence type="ECO:0000313" key="2">
    <source>
        <dbReference type="Proteomes" id="UP000793456"/>
    </source>
</evidence>
<sequence>GGRWRVLAGEPPEWLRERRVGRTGLRHSRVRAVDGGDEPGDGFDRPVHCIREYPGHRGHSQDAEAADAHQCVHRVAGERGSHHGYAGGAVWRRARGAWIVAVRLVFLRVLDLRGCPVRHRQHRDSVRNCHRQVLWPSPRLSAIKAC</sequence>
<organism evidence="1 2">
    <name type="scientific">Larimichthys crocea</name>
    <name type="common">Large yellow croaker</name>
    <name type="synonym">Pseudosciaena crocea</name>
    <dbReference type="NCBI Taxonomy" id="215358"/>
    <lineage>
        <taxon>Eukaryota</taxon>
        <taxon>Metazoa</taxon>
        <taxon>Chordata</taxon>
        <taxon>Craniata</taxon>
        <taxon>Vertebrata</taxon>
        <taxon>Euteleostomi</taxon>
        <taxon>Actinopterygii</taxon>
        <taxon>Neopterygii</taxon>
        <taxon>Teleostei</taxon>
        <taxon>Neoteleostei</taxon>
        <taxon>Acanthomorphata</taxon>
        <taxon>Eupercaria</taxon>
        <taxon>Sciaenidae</taxon>
        <taxon>Larimichthys</taxon>
    </lineage>
</organism>
<dbReference type="EMBL" id="CM011675">
    <property type="protein sequence ID" value="TMS22336.1"/>
    <property type="molecule type" value="Genomic_DNA"/>
</dbReference>
<dbReference type="Proteomes" id="UP000793456">
    <property type="component" value="Chromosome II"/>
</dbReference>
<proteinExistence type="predicted"/>
<gene>
    <name evidence="1" type="ORF">E3U43_012601</name>
</gene>
<name>A0ACD3RTP3_LARCR</name>
<reference evidence="1" key="1">
    <citation type="submission" date="2018-11" db="EMBL/GenBank/DDBJ databases">
        <title>The sequence and de novo assembly of Larimichthys crocea genome using PacBio and Hi-C technologies.</title>
        <authorList>
            <person name="Xu P."/>
            <person name="Chen B."/>
            <person name="Zhou Z."/>
            <person name="Ke Q."/>
            <person name="Wu Y."/>
            <person name="Bai H."/>
            <person name="Pu F."/>
        </authorList>
    </citation>
    <scope>NUCLEOTIDE SEQUENCE</scope>
    <source>
        <tissue evidence="1">Muscle</tissue>
    </source>
</reference>